<comment type="subcellular location">
    <subcellularLocation>
        <location evidence="1">Membrane</location>
        <topology evidence="1">Multi-pass membrane protein</topology>
    </subcellularLocation>
</comment>
<dbReference type="SMART" id="SM00014">
    <property type="entry name" value="acidPPc"/>
    <property type="match status" value="1"/>
</dbReference>
<evidence type="ECO:0000256" key="5">
    <source>
        <dbReference type="ARBA" id="ARBA00023136"/>
    </source>
</evidence>
<reference evidence="8" key="2">
    <citation type="journal article" date="2021" name="PeerJ">
        <title>Extensive microbial diversity within the chicken gut microbiome revealed by metagenomics and culture.</title>
        <authorList>
            <person name="Gilroy R."/>
            <person name="Ravi A."/>
            <person name="Getino M."/>
            <person name="Pursley I."/>
            <person name="Horton D.L."/>
            <person name="Alikhan N.F."/>
            <person name="Baker D."/>
            <person name="Gharbi K."/>
            <person name="Hall N."/>
            <person name="Watson M."/>
            <person name="Adriaenssens E.M."/>
            <person name="Foster-Nyarko E."/>
            <person name="Jarju S."/>
            <person name="Secka A."/>
            <person name="Antonio M."/>
            <person name="Oren A."/>
            <person name="Chaudhuri R.R."/>
            <person name="La Ragione R."/>
            <person name="Hildebrand F."/>
            <person name="Pallen M.J."/>
        </authorList>
    </citation>
    <scope>NUCLEOTIDE SEQUENCE</scope>
    <source>
        <strain evidence="8">1063</strain>
    </source>
</reference>
<evidence type="ECO:0000256" key="4">
    <source>
        <dbReference type="ARBA" id="ARBA00022989"/>
    </source>
</evidence>
<reference evidence="8" key="1">
    <citation type="submission" date="2020-10" db="EMBL/GenBank/DDBJ databases">
        <authorList>
            <person name="Gilroy R."/>
        </authorList>
    </citation>
    <scope>NUCLEOTIDE SEQUENCE</scope>
    <source>
        <strain evidence="8">1063</strain>
    </source>
</reference>
<dbReference type="GO" id="GO:0008195">
    <property type="term" value="F:phosphatidate phosphatase activity"/>
    <property type="evidence" value="ECO:0007669"/>
    <property type="project" value="TreeGrafter"/>
</dbReference>
<comment type="caution">
    <text evidence="8">The sequence shown here is derived from an EMBL/GenBank/DDBJ whole genome shotgun (WGS) entry which is preliminary data.</text>
</comment>
<dbReference type="GO" id="GO:0046839">
    <property type="term" value="P:phospholipid dephosphorylation"/>
    <property type="evidence" value="ECO:0007669"/>
    <property type="project" value="TreeGrafter"/>
</dbReference>
<feature type="transmembrane region" description="Helical" evidence="6">
    <location>
        <begin position="27"/>
        <end position="49"/>
    </location>
</feature>
<feature type="transmembrane region" description="Helical" evidence="6">
    <location>
        <begin position="138"/>
        <end position="159"/>
    </location>
</feature>
<dbReference type="GO" id="GO:0006644">
    <property type="term" value="P:phospholipid metabolic process"/>
    <property type="evidence" value="ECO:0007669"/>
    <property type="project" value="InterPro"/>
</dbReference>
<evidence type="ECO:0000313" key="9">
    <source>
        <dbReference type="Proteomes" id="UP000824088"/>
    </source>
</evidence>
<dbReference type="InterPro" id="IPR036938">
    <property type="entry name" value="PAP2/HPO_sf"/>
</dbReference>
<feature type="transmembrane region" description="Helical" evidence="6">
    <location>
        <begin position="166"/>
        <end position="188"/>
    </location>
</feature>
<dbReference type="AlphaFoldDB" id="A0A9D1HT36"/>
<dbReference type="Gene3D" id="1.20.144.10">
    <property type="entry name" value="Phosphatidic acid phosphatase type 2/haloperoxidase"/>
    <property type="match status" value="1"/>
</dbReference>
<keyword evidence="3 6" id="KW-0812">Transmembrane</keyword>
<evidence type="ECO:0000256" key="3">
    <source>
        <dbReference type="ARBA" id="ARBA00022692"/>
    </source>
</evidence>
<dbReference type="SUPFAM" id="SSF48317">
    <property type="entry name" value="Acid phosphatase/Vanadium-dependent haloperoxidase"/>
    <property type="match status" value="1"/>
</dbReference>
<dbReference type="PANTHER" id="PTHR10165">
    <property type="entry name" value="LIPID PHOSPHATE PHOSPHATASE"/>
    <property type="match status" value="1"/>
</dbReference>
<organism evidence="8 9">
    <name type="scientific">Candidatus Limadaptatus stercorigallinarum</name>
    <dbReference type="NCBI Taxonomy" id="2840845"/>
    <lineage>
        <taxon>Bacteria</taxon>
        <taxon>Bacillati</taxon>
        <taxon>Bacillota</taxon>
        <taxon>Clostridia</taxon>
        <taxon>Eubacteriales</taxon>
        <taxon>Candidatus Limadaptatus</taxon>
    </lineage>
</organism>
<dbReference type="InterPro" id="IPR000326">
    <property type="entry name" value="PAP2/HPO"/>
</dbReference>
<dbReference type="Proteomes" id="UP000824088">
    <property type="component" value="Unassembled WGS sequence"/>
</dbReference>
<dbReference type="PANTHER" id="PTHR10165:SF35">
    <property type="entry name" value="RE23632P"/>
    <property type="match status" value="1"/>
</dbReference>
<dbReference type="Pfam" id="PF01569">
    <property type="entry name" value="PAP2"/>
    <property type="match status" value="1"/>
</dbReference>
<evidence type="ECO:0000256" key="6">
    <source>
        <dbReference type="SAM" id="Phobius"/>
    </source>
</evidence>
<keyword evidence="5 6" id="KW-0472">Membrane</keyword>
<dbReference type="EMBL" id="DVMN01000113">
    <property type="protein sequence ID" value="HIU21812.1"/>
    <property type="molecule type" value="Genomic_DNA"/>
</dbReference>
<name>A0A9D1HT36_9FIRM</name>
<keyword evidence="4 6" id="KW-1133">Transmembrane helix</keyword>
<evidence type="ECO:0000256" key="2">
    <source>
        <dbReference type="ARBA" id="ARBA00008816"/>
    </source>
</evidence>
<evidence type="ECO:0000259" key="7">
    <source>
        <dbReference type="SMART" id="SM00014"/>
    </source>
</evidence>
<feature type="non-terminal residue" evidence="8">
    <location>
        <position position="1"/>
    </location>
</feature>
<feature type="transmembrane region" description="Helical" evidence="6">
    <location>
        <begin position="61"/>
        <end position="79"/>
    </location>
</feature>
<dbReference type="GO" id="GO:0016020">
    <property type="term" value="C:membrane"/>
    <property type="evidence" value="ECO:0007669"/>
    <property type="project" value="UniProtKB-SubCell"/>
</dbReference>
<feature type="transmembrane region" description="Helical" evidence="6">
    <location>
        <begin position="194"/>
        <end position="214"/>
    </location>
</feature>
<evidence type="ECO:0000256" key="1">
    <source>
        <dbReference type="ARBA" id="ARBA00004141"/>
    </source>
</evidence>
<protein>
    <submittedName>
        <fullName evidence="8">Phosphatase PAP2 family protein</fullName>
    </submittedName>
</protein>
<feature type="domain" description="Phosphatidic acid phosphatase type 2/haloperoxidase" evidence="7">
    <location>
        <begin position="61"/>
        <end position="209"/>
    </location>
</feature>
<proteinExistence type="inferred from homology"/>
<dbReference type="InterPro" id="IPR043216">
    <property type="entry name" value="PAP-like"/>
</dbReference>
<accession>A0A9D1HT36</accession>
<sequence length="238" mass="26562">AFWFFFDDMFGYIGEHAHAEGTYLETAMTVIAVLCALLTSAVVTAAFYRIKDETLKKLMKFVIAFVIMAVIANVLVMIIKEPVGRMRYRAMNSDLGQSLGGFANFQNWYESRGGQPEEWSAYFESAYGVTDAFKSFPSGHTCAAGMTYALIMLPDVLGIRNKGVRALCWIFPVAFTAVVAISRIVVGAHFFSDVLFGGTIAFLSMMFAREAIIFRFRHFRCFGKNYVPAPEEDAEFAA</sequence>
<gene>
    <name evidence="8" type="ORF">IAD51_06270</name>
</gene>
<evidence type="ECO:0000313" key="8">
    <source>
        <dbReference type="EMBL" id="HIU21812.1"/>
    </source>
</evidence>
<comment type="similarity">
    <text evidence="2">Belongs to the PA-phosphatase related phosphoesterase family.</text>
</comment>